<accession>A0A150K3A1</accession>
<dbReference type="PROSITE" id="PS00356">
    <property type="entry name" value="HTH_LACI_1"/>
    <property type="match status" value="1"/>
</dbReference>
<dbReference type="PANTHER" id="PTHR30146:SF95">
    <property type="entry name" value="RIBOSE OPERON REPRESSOR"/>
    <property type="match status" value="1"/>
</dbReference>
<dbReference type="GO" id="GO:0000976">
    <property type="term" value="F:transcription cis-regulatory region binding"/>
    <property type="evidence" value="ECO:0007669"/>
    <property type="project" value="TreeGrafter"/>
</dbReference>
<comment type="caution">
    <text evidence="6">The sequence shown here is derived from an EMBL/GenBank/DDBJ whole genome shotgun (WGS) entry which is preliminary data.</text>
</comment>
<dbReference type="PANTHER" id="PTHR30146">
    <property type="entry name" value="LACI-RELATED TRANSCRIPTIONAL REPRESSOR"/>
    <property type="match status" value="1"/>
</dbReference>
<keyword evidence="3" id="KW-0238">DNA-binding</keyword>
<dbReference type="Gene3D" id="1.10.260.40">
    <property type="entry name" value="lambda repressor-like DNA-binding domains"/>
    <property type="match status" value="1"/>
</dbReference>
<dbReference type="InterPro" id="IPR028082">
    <property type="entry name" value="Peripla_BP_I"/>
</dbReference>
<dbReference type="CDD" id="cd06291">
    <property type="entry name" value="PBP1_Qymf-like"/>
    <property type="match status" value="1"/>
</dbReference>
<gene>
    <name evidence="6" type="ORF">B4099_1904</name>
</gene>
<dbReference type="AlphaFoldDB" id="A0A150K3A1"/>
<dbReference type="Gene3D" id="3.40.50.2300">
    <property type="match status" value="2"/>
</dbReference>
<dbReference type="PRINTS" id="PR00036">
    <property type="entry name" value="HTHLACI"/>
</dbReference>
<dbReference type="Proteomes" id="UP000075304">
    <property type="component" value="Unassembled WGS sequence"/>
</dbReference>
<evidence type="ECO:0000256" key="3">
    <source>
        <dbReference type="ARBA" id="ARBA00023125"/>
    </source>
</evidence>
<dbReference type="Pfam" id="PF00356">
    <property type="entry name" value="LacI"/>
    <property type="match status" value="1"/>
</dbReference>
<dbReference type="PROSITE" id="PS50932">
    <property type="entry name" value="HTH_LACI_2"/>
    <property type="match status" value="1"/>
</dbReference>
<feature type="domain" description="HTH lacI-type" evidence="5">
    <location>
        <begin position="105"/>
        <end position="159"/>
    </location>
</feature>
<keyword evidence="2" id="KW-0805">Transcription regulation</keyword>
<dbReference type="SUPFAM" id="SSF47413">
    <property type="entry name" value="lambda repressor-like DNA-binding domains"/>
    <property type="match status" value="1"/>
</dbReference>
<evidence type="ECO:0000256" key="2">
    <source>
        <dbReference type="ARBA" id="ARBA00023015"/>
    </source>
</evidence>
<dbReference type="PATRIC" id="fig|1398.25.peg.763"/>
<dbReference type="InterPro" id="IPR000843">
    <property type="entry name" value="HTH_LacI"/>
</dbReference>
<keyword evidence="4" id="KW-0804">Transcription</keyword>
<evidence type="ECO:0000313" key="6">
    <source>
        <dbReference type="EMBL" id="KYC63841.1"/>
    </source>
</evidence>
<dbReference type="EMBL" id="LQYI01000107">
    <property type="protein sequence ID" value="KYC63841.1"/>
    <property type="molecule type" value="Genomic_DNA"/>
</dbReference>
<dbReference type="InterPro" id="IPR001761">
    <property type="entry name" value="Peripla_BP/Lac1_sug-bd_dom"/>
</dbReference>
<evidence type="ECO:0000256" key="4">
    <source>
        <dbReference type="ARBA" id="ARBA00023163"/>
    </source>
</evidence>
<proteinExistence type="predicted"/>
<dbReference type="SUPFAM" id="SSF53822">
    <property type="entry name" value="Periplasmic binding protein-like I"/>
    <property type="match status" value="1"/>
</dbReference>
<dbReference type="Pfam" id="PF00532">
    <property type="entry name" value="Peripla_BP_1"/>
    <property type="match status" value="1"/>
</dbReference>
<keyword evidence="1" id="KW-0678">Repressor</keyword>
<evidence type="ECO:0000259" key="5">
    <source>
        <dbReference type="PROSITE" id="PS50932"/>
    </source>
</evidence>
<sequence>MGVRLPGLDEKEVVLDLPNSYFARGYKNQLSCKTGCFLREAPVTFPCPELKPPCIFSKVGPALIEAVLETKKIPLLFASINGLIFFARSIILSVTGYTGKVRHLATIRDVASEAGVSVATVSRVLNGKGYVNENTRKAVEAAIRKLAYKPNEVARSLYHHQSKLIGLVIPDITNPFFPEIARGVEDFFQEEGYHVMIGNSDESREKEVNYIEAFSQHNVMGIISTSSDDISQWASLDIPVVLLDRIQDDFPSVCADQEAGGKLTAQILLERGSRNITLMRGPHHLRTAQERFLAALTELGRSSARFQVLNTAFSYHHALETAKQLFDCYPDTDGIIAANDMVAAAVLREALARGKKIPDGLQIIGFDDIPISQLVYPALSTIHQPAYEMGMEAAKLLLDCMHQQTNLKKKIKLPIAFKDRETTRKAGR</sequence>
<dbReference type="InterPro" id="IPR010982">
    <property type="entry name" value="Lambda_DNA-bd_dom_sf"/>
</dbReference>
<dbReference type="SMART" id="SM00354">
    <property type="entry name" value="HTH_LACI"/>
    <property type="match status" value="1"/>
</dbReference>
<organism evidence="6 7">
    <name type="scientific">Heyndrickxia coagulans</name>
    <name type="common">Weizmannia coagulans</name>
    <dbReference type="NCBI Taxonomy" id="1398"/>
    <lineage>
        <taxon>Bacteria</taxon>
        <taxon>Bacillati</taxon>
        <taxon>Bacillota</taxon>
        <taxon>Bacilli</taxon>
        <taxon>Bacillales</taxon>
        <taxon>Bacillaceae</taxon>
        <taxon>Heyndrickxia</taxon>
    </lineage>
</organism>
<protein>
    <recommendedName>
        <fullName evidence="5">HTH lacI-type domain-containing protein</fullName>
    </recommendedName>
</protein>
<dbReference type="GO" id="GO:0003700">
    <property type="term" value="F:DNA-binding transcription factor activity"/>
    <property type="evidence" value="ECO:0007669"/>
    <property type="project" value="TreeGrafter"/>
</dbReference>
<evidence type="ECO:0000256" key="1">
    <source>
        <dbReference type="ARBA" id="ARBA00022491"/>
    </source>
</evidence>
<dbReference type="CDD" id="cd01392">
    <property type="entry name" value="HTH_LacI"/>
    <property type="match status" value="1"/>
</dbReference>
<name>A0A150K3A1_HEYCO</name>
<reference evidence="6 7" key="1">
    <citation type="submission" date="2016-01" db="EMBL/GenBank/DDBJ databases">
        <title>Genome Sequences of Twelve Sporeforming Bacillus Species Isolated from Foods.</title>
        <authorList>
            <person name="Berendsen E.M."/>
            <person name="Wells-Bennik M.H."/>
            <person name="Krawcyk A.O."/>
            <person name="De Jong A."/>
            <person name="Holsappel S."/>
            <person name="Eijlander R.T."/>
            <person name="Kuipers O.P."/>
        </authorList>
    </citation>
    <scope>NUCLEOTIDE SEQUENCE [LARGE SCALE GENOMIC DNA]</scope>
    <source>
        <strain evidence="6 7">B4099</strain>
    </source>
</reference>
<evidence type="ECO:0000313" key="7">
    <source>
        <dbReference type="Proteomes" id="UP000075304"/>
    </source>
</evidence>